<evidence type="ECO:0000256" key="1">
    <source>
        <dbReference type="ARBA" id="ARBA00004651"/>
    </source>
</evidence>
<protein>
    <recommendedName>
        <fullName evidence="14">G-protein coupled receptors family 1 profile domain-containing protein</fullName>
    </recommendedName>
</protein>
<feature type="transmembrane region" description="Helical" evidence="13">
    <location>
        <begin position="267"/>
        <end position="288"/>
    </location>
</feature>
<reference evidence="15" key="1">
    <citation type="journal article" date="2020" name="J Insects Food Feed">
        <title>The yellow mealworm (Tenebrio molitor) genome: a resource for the emerging insects as food and feed industry.</title>
        <authorList>
            <person name="Eriksson T."/>
            <person name="Andere A."/>
            <person name="Kelstrup H."/>
            <person name="Emery V."/>
            <person name="Picard C."/>
        </authorList>
    </citation>
    <scope>NUCLEOTIDE SEQUENCE</scope>
    <source>
        <strain evidence="15">Stoneville</strain>
        <tissue evidence="15">Whole head</tissue>
    </source>
</reference>
<dbReference type="SUPFAM" id="SSF52058">
    <property type="entry name" value="L domain-like"/>
    <property type="match status" value="1"/>
</dbReference>
<name>A0A8J6L7S6_TENMO</name>
<accession>A0A8J6L7S6</accession>
<keyword evidence="8 12" id="KW-0297">G-protein coupled receptor</keyword>
<dbReference type="AlphaFoldDB" id="A0A8J6L7S6"/>
<evidence type="ECO:0000256" key="12">
    <source>
        <dbReference type="RuleBase" id="RU000688"/>
    </source>
</evidence>
<proteinExistence type="inferred from homology"/>
<dbReference type="InterPro" id="IPR032675">
    <property type="entry name" value="LRR_dom_sf"/>
</dbReference>
<dbReference type="PANTHER" id="PTHR24372">
    <property type="entry name" value="GLYCOPROTEIN HORMONE RECEPTOR"/>
    <property type="match status" value="1"/>
</dbReference>
<evidence type="ECO:0000256" key="7">
    <source>
        <dbReference type="ARBA" id="ARBA00022989"/>
    </source>
</evidence>
<dbReference type="Gene3D" id="1.20.1070.10">
    <property type="entry name" value="Rhodopsin 7-helix transmembrane proteins"/>
    <property type="match status" value="1"/>
</dbReference>
<feature type="transmembrane region" description="Helical" evidence="13">
    <location>
        <begin position="390"/>
        <end position="410"/>
    </location>
</feature>
<keyword evidence="10 12" id="KW-0675">Receptor</keyword>
<feature type="transmembrane region" description="Helical" evidence="13">
    <location>
        <begin position="441"/>
        <end position="462"/>
    </location>
</feature>
<keyword evidence="5 12" id="KW-0812">Transmembrane</keyword>
<comment type="similarity">
    <text evidence="2 12">Belongs to the G-protein coupled receptor 1 family.</text>
</comment>
<gene>
    <name evidence="15" type="ORF">GEV33_012904</name>
</gene>
<dbReference type="PROSITE" id="PS51450">
    <property type="entry name" value="LRR"/>
    <property type="match status" value="2"/>
</dbReference>
<dbReference type="GO" id="GO:0009755">
    <property type="term" value="P:hormone-mediated signaling pathway"/>
    <property type="evidence" value="ECO:0007669"/>
    <property type="project" value="TreeGrafter"/>
</dbReference>
<feature type="domain" description="G-protein coupled receptors family 1 profile" evidence="14">
    <location>
        <begin position="246"/>
        <end position="542"/>
    </location>
</feature>
<evidence type="ECO:0000256" key="4">
    <source>
        <dbReference type="ARBA" id="ARBA00022614"/>
    </source>
</evidence>
<comment type="subcellular location">
    <subcellularLocation>
        <location evidence="1">Cell membrane</location>
        <topology evidence="1">Multi-pass membrane protein</topology>
    </subcellularLocation>
</comment>
<keyword evidence="16" id="KW-1185">Reference proteome</keyword>
<evidence type="ECO:0000256" key="13">
    <source>
        <dbReference type="SAM" id="Phobius"/>
    </source>
</evidence>
<dbReference type="GO" id="GO:0007189">
    <property type="term" value="P:adenylate cyclase-activating G protein-coupled receptor signaling pathway"/>
    <property type="evidence" value="ECO:0007669"/>
    <property type="project" value="TreeGrafter"/>
</dbReference>
<dbReference type="SMART" id="SM00369">
    <property type="entry name" value="LRR_TYP"/>
    <property type="match status" value="6"/>
</dbReference>
<dbReference type="CDD" id="cd15137">
    <property type="entry name" value="7tmA_Relaxin_R"/>
    <property type="match status" value="1"/>
</dbReference>
<evidence type="ECO:0000256" key="6">
    <source>
        <dbReference type="ARBA" id="ARBA00022737"/>
    </source>
</evidence>
<evidence type="ECO:0000313" key="15">
    <source>
        <dbReference type="EMBL" id="KAH0809887.1"/>
    </source>
</evidence>
<dbReference type="PROSITE" id="PS50262">
    <property type="entry name" value="G_PROTEIN_RECEP_F1_2"/>
    <property type="match status" value="1"/>
</dbReference>
<reference evidence="15" key="2">
    <citation type="submission" date="2021-08" db="EMBL/GenBank/DDBJ databases">
        <authorList>
            <person name="Eriksson T."/>
        </authorList>
    </citation>
    <scope>NUCLEOTIDE SEQUENCE</scope>
    <source>
        <strain evidence="15">Stoneville</strain>
        <tissue evidence="15">Whole head</tissue>
    </source>
</reference>
<dbReference type="PANTHER" id="PTHR24372:SF80">
    <property type="entry name" value="FI21465P1-RELATED"/>
    <property type="match status" value="1"/>
</dbReference>
<evidence type="ECO:0000259" key="14">
    <source>
        <dbReference type="PROSITE" id="PS50262"/>
    </source>
</evidence>
<dbReference type="Pfam" id="PF00001">
    <property type="entry name" value="7tm_1"/>
    <property type="match status" value="1"/>
</dbReference>
<dbReference type="EMBL" id="JABDTM020027847">
    <property type="protein sequence ID" value="KAH0809887.1"/>
    <property type="molecule type" value="Genomic_DNA"/>
</dbReference>
<evidence type="ECO:0000313" key="16">
    <source>
        <dbReference type="Proteomes" id="UP000719412"/>
    </source>
</evidence>
<keyword evidence="9 13" id="KW-0472">Membrane</keyword>
<sequence length="616" mass="69907">MHNHISRIPAGAFKELVKLKELDLRGNKIAEIKREVLEPLKNLTALHLQNNQIRYIVDTTFPPSRLRVLSLMENKIESLDQGAFAMMPSLRHLYLSNNRLVHLKNGTFFNLTRLLMLTLDDNFIKTIEYGVFTDIPNLITLKLERNQFRTLDKRVLRPLRNLKNIDKIWASFLDSNAQLAMFRQETNKILTKKIIQHFDRFELCESALHVRVCHPRGDGISSREHLLDNPVLRASVWIMGTIGCTGNLIVLLGRLLAPTNNVVHSLYLRNLALSDLLMGVYLFAIAVADQHYRGVYLHYQYSWRHSYLCNLCGRVTGGYIIRDKHEIPDPIHEEQAETCRIQSTSLGNFQKGFLSTLSCESSVLILSLVTWDRFVSVTQPLARKQPSPRAAALTLVVLWMLAAGVALAPFSKGYFGDEFYGNNGVCLPLHIHDPYAMGWEYSAVMFMLVNALALTFICYAYMRMINEIKASGVACRSTRQSHDRDKVAQRFGIIVLTDCLCWVPIIVVKLVALSGYPIPQDLYAWLAIFILPINSALNPVLYTLTTTVFKKQMRKVVNSCMHKRNEPHHSASESGFSLSFGVFPIGGSTRRILSYRGTQSSLTASKNSWKRPPTAV</sequence>
<dbReference type="PRINTS" id="PR00237">
    <property type="entry name" value="GPCRRHODOPSN"/>
</dbReference>
<evidence type="ECO:0000256" key="9">
    <source>
        <dbReference type="ARBA" id="ARBA00023136"/>
    </source>
</evidence>
<evidence type="ECO:0000256" key="3">
    <source>
        <dbReference type="ARBA" id="ARBA00022475"/>
    </source>
</evidence>
<evidence type="ECO:0000256" key="11">
    <source>
        <dbReference type="ARBA" id="ARBA00023224"/>
    </source>
</evidence>
<dbReference type="InterPro" id="IPR017452">
    <property type="entry name" value="GPCR_Rhodpsn_7TM"/>
</dbReference>
<comment type="caution">
    <text evidence="15">The sequence shown here is derived from an EMBL/GenBank/DDBJ whole genome shotgun (WGS) entry which is preliminary data.</text>
</comment>
<dbReference type="InterPro" id="IPR001611">
    <property type="entry name" value="Leu-rich_rpt"/>
</dbReference>
<dbReference type="Proteomes" id="UP000719412">
    <property type="component" value="Unassembled WGS sequence"/>
</dbReference>
<evidence type="ECO:0000256" key="10">
    <source>
        <dbReference type="ARBA" id="ARBA00023170"/>
    </source>
</evidence>
<organism evidence="15 16">
    <name type="scientific">Tenebrio molitor</name>
    <name type="common">Yellow mealworm beetle</name>
    <dbReference type="NCBI Taxonomy" id="7067"/>
    <lineage>
        <taxon>Eukaryota</taxon>
        <taxon>Metazoa</taxon>
        <taxon>Ecdysozoa</taxon>
        <taxon>Arthropoda</taxon>
        <taxon>Hexapoda</taxon>
        <taxon>Insecta</taxon>
        <taxon>Pterygota</taxon>
        <taxon>Neoptera</taxon>
        <taxon>Endopterygota</taxon>
        <taxon>Coleoptera</taxon>
        <taxon>Polyphaga</taxon>
        <taxon>Cucujiformia</taxon>
        <taxon>Tenebrionidae</taxon>
        <taxon>Tenebrio</taxon>
    </lineage>
</organism>
<keyword evidence="11 12" id="KW-0807">Transducer</keyword>
<dbReference type="InterPro" id="IPR003591">
    <property type="entry name" value="Leu-rich_rpt_typical-subtyp"/>
</dbReference>
<dbReference type="Pfam" id="PF13855">
    <property type="entry name" value="LRR_8"/>
    <property type="match status" value="2"/>
</dbReference>
<dbReference type="GO" id="GO:0008528">
    <property type="term" value="F:G protein-coupled peptide receptor activity"/>
    <property type="evidence" value="ECO:0007669"/>
    <property type="project" value="TreeGrafter"/>
</dbReference>
<dbReference type="Gene3D" id="3.80.10.10">
    <property type="entry name" value="Ribonuclease Inhibitor"/>
    <property type="match status" value="1"/>
</dbReference>
<keyword evidence="4" id="KW-0433">Leucine-rich repeat</keyword>
<evidence type="ECO:0000256" key="5">
    <source>
        <dbReference type="ARBA" id="ARBA00022692"/>
    </source>
</evidence>
<feature type="transmembrane region" description="Helical" evidence="13">
    <location>
        <begin position="522"/>
        <end position="545"/>
    </location>
</feature>
<keyword evidence="6" id="KW-0677">Repeat</keyword>
<feature type="transmembrane region" description="Helical" evidence="13">
    <location>
        <begin position="491"/>
        <end position="516"/>
    </location>
</feature>
<keyword evidence="3" id="KW-1003">Cell membrane</keyword>
<dbReference type="PROSITE" id="PS00237">
    <property type="entry name" value="G_PROTEIN_RECEP_F1_1"/>
    <property type="match status" value="1"/>
</dbReference>
<dbReference type="InterPro" id="IPR000276">
    <property type="entry name" value="GPCR_Rhodpsn"/>
</dbReference>
<evidence type="ECO:0000256" key="2">
    <source>
        <dbReference type="ARBA" id="ARBA00010663"/>
    </source>
</evidence>
<dbReference type="GO" id="GO:0005886">
    <property type="term" value="C:plasma membrane"/>
    <property type="evidence" value="ECO:0007669"/>
    <property type="project" value="UniProtKB-SubCell"/>
</dbReference>
<feature type="transmembrane region" description="Helical" evidence="13">
    <location>
        <begin position="231"/>
        <end position="255"/>
    </location>
</feature>
<dbReference type="SUPFAM" id="SSF81321">
    <property type="entry name" value="Family A G protein-coupled receptor-like"/>
    <property type="match status" value="2"/>
</dbReference>
<keyword evidence="7 13" id="KW-1133">Transmembrane helix</keyword>
<evidence type="ECO:0000256" key="8">
    <source>
        <dbReference type="ARBA" id="ARBA00023040"/>
    </source>
</evidence>